<protein>
    <submittedName>
        <fullName evidence="3">MarR family transcriptional regulator</fullName>
    </submittedName>
</protein>
<dbReference type="PANTHER" id="PTHR33164">
    <property type="entry name" value="TRANSCRIPTIONAL REGULATOR, MARR FAMILY"/>
    <property type="match status" value="1"/>
</dbReference>
<name>A0A4R6BF18_9STAP</name>
<proteinExistence type="predicted"/>
<dbReference type="EMBL" id="SCWA01000004">
    <property type="protein sequence ID" value="TDL98441.1"/>
    <property type="molecule type" value="Genomic_DNA"/>
</dbReference>
<evidence type="ECO:0000259" key="2">
    <source>
        <dbReference type="PROSITE" id="PS50995"/>
    </source>
</evidence>
<evidence type="ECO:0000256" key="1">
    <source>
        <dbReference type="ARBA" id="ARBA00023125"/>
    </source>
</evidence>
<sequence>MEQSQRFFDLILDVRRLYVEDMNKVLTKHQLSSAQWLVFKEIAKQQPTTLVEVARSRRIEKPTATKVIRRLIELNLIETSEGKDKREKILTLTTAGSEHYTTMLHEVIQKQTEILADVEQLDLVTNELSTIYQHLQKGKDE</sequence>
<evidence type="ECO:0000313" key="3">
    <source>
        <dbReference type="EMBL" id="TDL98441.1"/>
    </source>
</evidence>
<dbReference type="InterPro" id="IPR039422">
    <property type="entry name" value="MarR/SlyA-like"/>
</dbReference>
<evidence type="ECO:0000313" key="4">
    <source>
        <dbReference type="Proteomes" id="UP000295310"/>
    </source>
</evidence>
<comment type="caution">
    <text evidence="3">The sequence shown here is derived from an EMBL/GenBank/DDBJ whole genome shotgun (WGS) entry which is preliminary data.</text>
</comment>
<reference evidence="3 4" key="1">
    <citation type="submission" date="2019-01" db="EMBL/GenBank/DDBJ databases">
        <title>Draft genome sequences of the type strains of six Macrococcus species.</title>
        <authorList>
            <person name="Mazhar S."/>
            <person name="Altermann E."/>
            <person name="Hill C."/>
            <person name="Mcauliffe O."/>
        </authorList>
    </citation>
    <scope>NUCLEOTIDE SEQUENCE [LARGE SCALE GENOMIC DNA]</scope>
    <source>
        <strain evidence="3 4">CCM4811</strain>
    </source>
</reference>
<keyword evidence="4" id="KW-1185">Reference proteome</keyword>
<dbReference type="AlphaFoldDB" id="A0A4R6BF18"/>
<dbReference type="InterPro" id="IPR000835">
    <property type="entry name" value="HTH_MarR-typ"/>
</dbReference>
<dbReference type="InterPro" id="IPR036390">
    <property type="entry name" value="WH_DNA-bd_sf"/>
</dbReference>
<dbReference type="InterPro" id="IPR036388">
    <property type="entry name" value="WH-like_DNA-bd_sf"/>
</dbReference>
<dbReference type="Proteomes" id="UP000295310">
    <property type="component" value="Unassembled WGS sequence"/>
</dbReference>
<organism evidence="3 4">
    <name type="scientific">Macrococcus brunensis</name>
    <dbReference type="NCBI Taxonomy" id="198483"/>
    <lineage>
        <taxon>Bacteria</taxon>
        <taxon>Bacillati</taxon>
        <taxon>Bacillota</taxon>
        <taxon>Bacilli</taxon>
        <taxon>Bacillales</taxon>
        <taxon>Staphylococcaceae</taxon>
        <taxon>Macrococcus</taxon>
    </lineage>
</organism>
<keyword evidence="1" id="KW-0238">DNA-binding</keyword>
<dbReference type="GO" id="GO:0003677">
    <property type="term" value="F:DNA binding"/>
    <property type="evidence" value="ECO:0007669"/>
    <property type="project" value="UniProtKB-KW"/>
</dbReference>
<dbReference type="PANTHER" id="PTHR33164:SF44">
    <property type="entry name" value="TRANSCRIPTIONAL REGULATORY PROTEIN"/>
    <property type="match status" value="1"/>
</dbReference>
<accession>A0A4R6BF18</accession>
<feature type="domain" description="HTH marR-type" evidence="2">
    <location>
        <begin position="1"/>
        <end position="140"/>
    </location>
</feature>
<dbReference type="OrthoDB" id="2734388at2"/>
<dbReference type="GO" id="GO:0003700">
    <property type="term" value="F:DNA-binding transcription factor activity"/>
    <property type="evidence" value="ECO:0007669"/>
    <property type="project" value="InterPro"/>
</dbReference>
<dbReference type="Gene3D" id="1.10.10.10">
    <property type="entry name" value="Winged helix-like DNA-binding domain superfamily/Winged helix DNA-binding domain"/>
    <property type="match status" value="1"/>
</dbReference>
<gene>
    <name evidence="3" type="ORF">ERX27_03130</name>
</gene>
<dbReference type="SMART" id="SM00347">
    <property type="entry name" value="HTH_MARR"/>
    <property type="match status" value="1"/>
</dbReference>
<dbReference type="SUPFAM" id="SSF46785">
    <property type="entry name" value="Winged helix' DNA-binding domain"/>
    <property type="match status" value="1"/>
</dbReference>
<dbReference type="GO" id="GO:0006950">
    <property type="term" value="P:response to stress"/>
    <property type="evidence" value="ECO:0007669"/>
    <property type="project" value="TreeGrafter"/>
</dbReference>
<dbReference type="PROSITE" id="PS50995">
    <property type="entry name" value="HTH_MARR_2"/>
    <property type="match status" value="1"/>
</dbReference>
<dbReference type="Pfam" id="PF12802">
    <property type="entry name" value="MarR_2"/>
    <property type="match status" value="1"/>
</dbReference>
<dbReference type="RefSeq" id="WP_133431382.1">
    <property type="nucleotide sequence ID" value="NZ_CP092172.1"/>
</dbReference>